<sequence>MPELAERQREFALALLDPERPVPLGLVGPNGAPSARRFAVYRNNVIAGLVDTLQAAFPAVSRIVGNDFFRAMARIYAASELPVSPIMLGYGGSFPNFIERFGPAAMLPYLADVARIERAWTEAYHAAEASALDPAMLARFRMAAVSASAIPKPAFPSVLSVVAPTG</sequence>
<name>A0ACC6AKD8_NITWI</name>
<proteinExistence type="predicted"/>
<comment type="caution">
    <text evidence="1">The sequence shown here is derived from an EMBL/GenBank/DDBJ whole genome shotgun (WGS) entry which is preliminary data.</text>
</comment>
<dbReference type="EMBL" id="JALJZS010000002">
    <property type="protein sequence ID" value="MCP1999647.1"/>
    <property type="molecule type" value="Genomic_DNA"/>
</dbReference>
<keyword evidence="2" id="KW-1185">Reference proteome</keyword>
<protein>
    <submittedName>
        <fullName evidence="1">Uncharacterized protein</fullName>
    </submittedName>
</protein>
<dbReference type="Proteomes" id="UP001205486">
    <property type="component" value="Unassembled WGS sequence"/>
</dbReference>
<accession>A0ACC6AKD8</accession>
<evidence type="ECO:0000313" key="2">
    <source>
        <dbReference type="Proteomes" id="UP001205486"/>
    </source>
</evidence>
<evidence type="ECO:0000313" key="1">
    <source>
        <dbReference type="EMBL" id="MCP1999647.1"/>
    </source>
</evidence>
<gene>
    <name evidence="1" type="ORF">J2S34_002095</name>
</gene>
<organism evidence="1 2">
    <name type="scientific">Nitrobacter winogradskyi</name>
    <name type="common">Nitrobacter agilis</name>
    <dbReference type="NCBI Taxonomy" id="913"/>
    <lineage>
        <taxon>Bacteria</taxon>
        <taxon>Pseudomonadati</taxon>
        <taxon>Pseudomonadota</taxon>
        <taxon>Alphaproteobacteria</taxon>
        <taxon>Hyphomicrobiales</taxon>
        <taxon>Nitrobacteraceae</taxon>
        <taxon>Nitrobacter</taxon>
    </lineage>
</organism>
<reference evidence="1" key="1">
    <citation type="submission" date="2022-03" db="EMBL/GenBank/DDBJ databases">
        <title>Interactions between chemoautotrophic and heterotrophic bacteria.</title>
        <authorList>
            <person name="Santoro A."/>
        </authorList>
    </citation>
    <scope>NUCLEOTIDE SEQUENCE</scope>
    <source>
        <strain evidence="1">Nb-106</strain>
    </source>
</reference>